<sequence>MKLSQLIKSIDSVNGLEIEDIDIKGISYHSQKTSNDSLFVCVRGYKVDGHNYLHDAVKKGAKAAVVEEFQENISIPQFLVKDSRVALGQLGNVFYQCPSEKMKMIGITATNGKTTTSYMMNAILENEGLKTGLIGTVVIKTDDVSIESELTTPESLDLHYYLNEMVKKGVSHVCMEVSSASLQMQRVDAVNYDIVALNNLTPEHAETHGSFEKYVEVKSRLIREADEKSIAVLNLDSTYSASLVNQTKAKVISYGIDHKNGYIHCKNVDLSTGRAIFTVEILKPIPVGDNEVEPSKFTVELGVPGMHSVYNAMAAITIGLLCGVSISTIQHTLKEFSGVPRRFEFIYEDEFIIIDDHFANPGNIEVTLQTLEHMDYENLQLVYAIRGQRGPTINKDNAEAIAESASKLNIREIIATKSSSHVTSKDEVTDEEMEAFMDVMQNANIRVDVYDELPDAIHAALSVAKKKDLVLLAGCQGMDYGAGIALDHVYKDDVKIEGKG</sequence>
<dbReference type="Pfam" id="PF01225">
    <property type="entry name" value="Mur_ligase"/>
    <property type="match status" value="1"/>
</dbReference>
<evidence type="ECO:0000313" key="12">
    <source>
        <dbReference type="EMBL" id="ASN03948.1"/>
    </source>
</evidence>
<dbReference type="Gene3D" id="3.90.190.20">
    <property type="entry name" value="Mur ligase, C-terminal domain"/>
    <property type="match status" value="1"/>
</dbReference>
<dbReference type="GO" id="GO:0005524">
    <property type="term" value="F:ATP binding"/>
    <property type="evidence" value="ECO:0007669"/>
    <property type="project" value="InterPro"/>
</dbReference>
<evidence type="ECO:0000256" key="8">
    <source>
        <dbReference type="RuleBase" id="RU004135"/>
    </source>
</evidence>
<keyword evidence="4 8" id="KW-0133">Cell shape</keyword>
<dbReference type="Pfam" id="PF08245">
    <property type="entry name" value="Mur_ligase_M"/>
    <property type="match status" value="1"/>
</dbReference>
<dbReference type="NCBIfam" id="TIGR01085">
    <property type="entry name" value="murE"/>
    <property type="match status" value="1"/>
</dbReference>
<evidence type="ECO:0000259" key="11">
    <source>
        <dbReference type="Pfam" id="PF08245"/>
    </source>
</evidence>
<gene>
    <name evidence="12" type="ORF">CFK40_02500</name>
</gene>
<keyword evidence="7 8" id="KW-0961">Cell wall biogenesis/degradation</keyword>
<dbReference type="GO" id="GO:0051301">
    <property type="term" value="P:cell division"/>
    <property type="evidence" value="ECO:0007669"/>
    <property type="project" value="UniProtKB-KW"/>
</dbReference>
<evidence type="ECO:0000256" key="3">
    <source>
        <dbReference type="ARBA" id="ARBA00022618"/>
    </source>
</evidence>
<organism evidence="12 13">
    <name type="scientific">Virgibacillus necropolis</name>
    <dbReference type="NCBI Taxonomy" id="163877"/>
    <lineage>
        <taxon>Bacteria</taxon>
        <taxon>Bacillati</taxon>
        <taxon>Bacillota</taxon>
        <taxon>Bacilli</taxon>
        <taxon>Bacillales</taxon>
        <taxon>Bacillaceae</taxon>
        <taxon>Virgibacillus</taxon>
    </lineage>
</organism>
<dbReference type="GO" id="GO:0016881">
    <property type="term" value="F:acid-amino acid ligase activity"/>
    <property type="evidence" value="ECO:0007669"/>
    <property type="project" value="InterPro"/>
</dbReference>
<evidence type="ECO:0000259" key="10">
    <source>
        <dbReference type="Pfam" id="PF02875"/>
    </source>
</evidence>
<dbReference type="EMBL" id="CP022437">
    <property type="protein sequence ID" value="ASN03948.1"/>
    <property type="molecule type" value="Genomic_DNA"/>
</dbReference>
<dbReference type="RefSeq" id="WP_089530518.1">
    <property type="nucleotide sequence ID" value="NZ_CP022437.1"/>
</dbReference>
<evidence type="ECO:0000256" key="5">
    <source>
        <dbReference type="ARBA" id="ARBA00022984"/>
    </source>
</evidence>
<dbReference type="PANTHER" id="PTHR23135:SF4">
    <property type="entry name" value="UDP-N-ACETYLMURAMOYL-L-ALANYL-D-GLUTAMATE--2,6-DIAMINOPIMELATE LIGASE MURE HOMOLOG, CHLOROPLASTIC"/>
    <property type="match status" value="1"/>
</dbReference>
<dbReference type="PANTHER" id="PTHR23135">
    <property type="entry name" value="MUR LIGASE FAMILY MEMBER"/>
    <property type="match status" value="1"/>
</dbReference>
<dbReference type="GO" id="GO:0071555">
    <property type="term" value="P:cell wall organization"/>
    <property type="evidence" value="ECO:0007669"/>
    <property type="project" value="UniProtKB-KW"/>
</dbReference>
<evidence type="ECO:0000313" key="13">
    <source>
        <dbReference type="Proteomes" id="UP000204391"/>
    </source>
</evidence>
<protein>
    <submittedName>
        <fullName evidence="12">UDP-N-acetylmuramyl peptide synthase</fullName>
    </submittedName>
</protein>
<dbReference type="InterPro" id="IPR000713">
    <property type="entry name" value="Mur_ligase_N"/>
</dbReference>
<dbReference type="SUPFAM" id="SSF63418">
    <property type="entry name" value="MurE/MurF N-terminal domain"/>
    <property type="match status" value="1"/>
</dbReference>
<evidence type="ECO:0000256" key="2">
    <source>
        <dbReference type="ARBA" id="ARBA00005898"/>
    </source>
</evidence>
<dbReference type="GO" id="GO:0005737">
    <property type="term" value="C:cytoplasm"/>
    <property type="evidence" value="ECO:0007669"/>
    <property type="project" value="UniProtKB-SubCell"/>
</dbReference>
<dbReference type="InterPro" id="IPR035911">
    <property type="entry name" value="MurE/MurF_N"/>
</dbReference>
<dbReference type="Proteomes" id="UP000204391">
    <property type="component" value="Chromosome"/>
</dbReference>
<keyword evidence="5 8" id="KW-0573">Peptidoglycan synthesis</keyword>
<dbReference type="Pfam" id="PF02875">
    <property type="entry name" value="Mur_ligase_C"/>
    <property type="match status" value="1"/>
</dbReference>
<dbReference type="Gene3D" id="3.40.1190.10">
    <property type="entry name" value="Mur-like, catalytic domain"/>
    <property type="match status" value="1"/>
</dbReference>
<evidence type="ECO:0000256" key="7">
    <source>
        <dbReference type="ARBA" id="ARBA00023316"/>
    </source>
</evidence>
<feature type="domain" description="Mur ligase C-terminal" evidence="10">
    <location>
        <begin position="341"/>
        <end position="474"/>
    </location>
</feature>
<dbReference type="SUPFAM" id="SSF53244">
    <property type="entry name" value="MurD-like peptide ligases, peptide-binding domain"/>
    <property type="match status" value="1"/>
</dbReference>
<dbReference type="Gene3D" id="3.40.1390.10">
    <property type="entry name" value="MurE/MurF, N-terminal domain"/>
    <property type="match status" value="1"/>
</dbReference>
<dbReference type="SUPFAM" id="SSF53623">
    <property type="entry name" value="MurD-like peptide ligases, catalytic domain"/>
    <property type="match status" value="1"/>
</dbReference>
<proteinExistence type="inferred from homology"/>
<dbReference type="KEGG" id="vne:CFK40_02500"/>
<dbReference type="InterPro" id="IPR013221">
    <property type="entry name" value="Mur_ligase_cen"/>
</dbReference>
<dbReference type="InterPro" id="IPR036615">
    <property type="entry name" value="Mur_ligase_C_dom_sf"/>
</dbReference>
<evidence type="ECO:0000259" key="9">
    <source>
        <dbReference type="Pfam" id="PF01225"/>
    </source>
</evidence>
<dbReference type="InterPro" id="IPR004101">
    <property type="entry name" value="Mur_ligase_C"/>
</dbReference>
<dbReference type="GO" id="GO:0009252">
    <property type="term" value="P:peptidoglycan biosynthetic process"/>
    <property type="evidence" value="ECO:0007669"/>
    <property type="project" value="UniProtKB-KW"/>
</dbReference>
<keyword evidence="3 8" id="KW-0132">Cell division</keyword>
<reference evidence="12 13" key="1">
    <citation type="journal article" date="2003" name="Int. J. Syst. Evol. Microbiol.">
        <title>Virgibacillus carmonensis sp. nov., Virgibacillus necropolis sp. nov. and Virgibacillus picturae sp. nov., three novel species isolated from deteriorated mural paintings, transfer of the species of the genus salibacillus to Virgibacillus, as Virgibacillus marismortui comb. nov. and Virgibacillus salexigens comb. nov., and emended description of the genus Virgibacillus.</title>
        <authorList>
            <person name="Heyrman J."/>
            <person name="Logan N.A."/>
            <person name="Busse H.J."/>
            <person name="Balcaen A."/>
            <person name="Lebbe L."/>
            <person name="Rodriguez-Diaz M."/>
            <person name="Swings J."/>
            <person name="De Vos P."/>
        </authorList>
    </citation>
    <scope>NUCLEOTIDE SEQUENCE [LARGE SCALE GENOMIC DNA]</scope>
    <source>
        <strain evidence="12 13">LMG 19488</strain>
    </source>
</reference>
<comment type="pathway">
    <text evidence="1 8">Cell wall biogenesis; peptidoglycan biosynthesis.</text>
</comment>
<comment type="similarity">
    <text evidence="2">Belongs to the MurCDEF family. MurE subfamily.</text>
</comment>
<comment type="subcellular location">
    <subcellularLocation>
        <location evidence="8">Cytoplasm</location>
    </subcellularLocation>
</comment>
<accession>A0A221M8H7</accession>
<dbReference type="InterPro" id="IPR005761">
    <property type="entry name" value="UDP-N-AcMur-Glu-dNH2Pim_ligase"/>
</dbReference>
<evidence type="ECO:0000256" key="4">
    <source>
        <dbReference type="ARBA" id="ARBA00022960"/>
    </source>
</evidence>
<name>A0A221M8H7_9BACI</name>
<dbReference type="OrthoDB" id="9800958at2"/>
<keyword evidence="6 8" id="KW-0131">Cell cycle</keyword>
<dbReference type="AlphaFoldDB" id="A0A221M8H7"/>
<feature type="domain" description="Mur ligase N-terminal catalytic" evidence="9">
    <location>
        <begin position="23"/>
        <end position="90"/>
    </location>
</feature>
<feature type="domain" description="Mur ligase central" evidence="11">
    <location>
        <begin position="107"/>
        <end position="318"/>
    </location>
</feature>
<dbReference type="InterPro" id="IPR036565">
    <property type="entry name" value="Mur-like_cat_sf"/>
</dbReference>
<evidence type="ECO:0000256" key="1">
    <source>
        <dbReference type="ARBA" id="ARBA00004752"/>
    </source>
</evidence>
<dbReference type="GO" id="GO:0008360">
    <property type="term" value="P:regulation of cell shape"/>
    <property type="evidence" value="ECO:0007669"/>
    <property type="project" value="UniProtKB-KW"/>
</dbReference>
<keyword evidence="13" id="KW-1185">Reference proteome</keyword>
<evidence type="ECO:0000256" key="6">
    <source>
        <dbReference type="ARBA" id="ARBA00023306"/>
    </source>
</evidence>